<evidence type="ECO:0000313" key="3">
    <source>
        <dbReference type="EMBL" id="KGX90098.1"/>
    </source>
</evidence>
<proteinExistence type="inferred from homology"/>
<dbReference type="RefSeq" id="WP_026801649.1">
    <property type="nucleotide sequence ID" value="NZ_AULI01000021.1"/>
</dbReference>
<evidence type="ECO:0000259" key="2">
    <source>
        <dbReference type="PROSITE" id="PS50164"/>
    </source>
</evidence>
<dbReference type="AlphaFoldDB" id="A0A0A5GFV8"/>
<sequence>MENKHTVYMLSCSDGTIYTGYTNDLTRRVQMHNEGKGAKYTRGRGPVQAVYVSHFDHKGDALREEHRIKRLTKQQKLALIAVYKEGLNS</sequence>
<dbReference type="InterPro" id="IPR000305">
    <property type="entry name" value="GIY-YIG_endonuc"/>
</dbReference>
<dbReference type="PANTHER" id="PTHR34477:SF1">
    <property type="entry name" value="UPF0213 PROTEIN YHBQ"/>
    <property type="match status" value="1"/>
</dbReference>
<dbReference type="Gene3D" id="3.40.1440.10">
    <property type="entry name" value="GIY-YIG endonuclease"/>
    <property type="match status" value="1"/>
</dbReference>
<dbReference type="STRING" id="1385510.GCA_000425205_03462"/>
<dbReference type="InterPro" id="IPR035901">
    <property type="entry name" value="GIY-YIG_endonuc_sf"/>
</dbReference>
<protein>
    <recommendedName>
        <fullName evidence="2">GIY-YIG domain-containing protein</fullName>
    </recommendedName>
</protein>
<dbReference type="Pfam" id="PF01541">
    <property type="entry name" value="GIY-YIG"/>
    <property type="match status" value="1"/>
</dbReference>
<organism evidence="3 4">
    <name type="scientific">Pontibacillus halophilus JSM 076056 = DSM 19796</name>
    <dbReference type="NCBI Taxonomy" id="1385510"/>
    <lineage>
        <taxon>Bacteria</taxon>
        <taxon>Bacillati</taxon>
        <taxon>Bacillota</taxon>
        <taxon>Bacilli</taxon>
        <taxon>Bacillales</taxon>
        <taxon>Bacillaceae</taxon>
        <taxon>Pontibacillus</taxon>
    </lineage>
</organism>
<comment type="similarity">
    <text evidence="1">Belongs to the UPF0213 family.</text>
</comment>
<dbReference type="Proteomes" id="UP000030528">
    <property type="component" value="Unassembled WGS sequence"/>
</dbReference>
<evidence type="ECO:0000313" key="4">
    <source>
        <dbReference type="Proteomes" id="UP000030528"/>
    </source>
</evidence>
<dbReference type="CDD" id="cd10456">
    <property type="entry name" value="GIY-YIG_UPF0213"/>
    <property type="match status" value="1"/>
</dbReference>
<dbReference type="InterPro" id="IPR050190">
    <property type="entry name" value="UPF0213_domain"/>
</dbReference>
<dbReference type="EMBL" id="AVPE01000017">
    <property type="protein sequence ID" value="KGX90098.1"/>
    <property type="molecule type" value="Genomic_DNA"/>
</dbReference>
<dbReference type="SUPFAM" id="SSF82771">
    <property type="entry name" value="GIY-YIG endonuclease"/>
    <property type="match status" value="1"/>
</dbReference>
<dbReference type="eggNOG" id="COG2827">
    <property type="taxonomic scope" value="Bacteria"/>
</dbReference>
<dbReference type="OrthoDB" id="9807770at2"/>
<evidence type="ECO:0000256" key="1">
    <source>
        <dbReference type="ARBA" id="ARBA00007435"/>
    </source>
</evidence>
<reference evidence="3 4" key="1">
    <citation type="submission" date="2013-08" db="EMBL/GenBank/DDBJ databases">
        <authorList>
            <person name="Huang J."/>
            <person name="Wang G."/>
        </authorList>
    </citation>
    <scope>NUCLEOTIDE SEQUENCE [LARGE SCALE GENOMIC DNA]</scope>
    <source>
        <strain evidence="3 4">JSM 076056</strain>
    </source>
</reference>
<dbReference type="PROSITE" id="PS50164">
    <property type="entry name" value="GIY_YIG"/>
    <property type="match status" value="1"/>
</dbReference>
<comment type="caution">
    <text evidence="3">The sequence shown here is derived from an EMBL/GenBank/DDBJ whole genome shotgun (WGS) entry which is preliminary data.</text>
</comment>
<name>A0A0A5GFV8_9BACI</name>
<gene>
    <name evidence="3" type="ORF">N781_08615</name>
</gene>
<feature type="domain" description="GIY-YIG" evidence="2">
    <location>
        <begin position="3"/>
        <end position="78"/>
    </location>
</feature>
<accession>A0A0A5GFV8</accession>
<keyword evidence="4" id="KW-1185">Reference proteome</keyword>
<dbReference type="PANTHER" id="PTHR34477">
    <property type="entry name" value="UPF0213 PROTEIN YHBQ"/>
    <property type="match status" value="1"/>
</dbReference>